<keyword evidence="2" id="KW-1185">Reference proteome</keyword>
<reference evidence="2" key="1">
    <citation type="submission" date="2015-08" db="EMBL/GenBank/DDBJ databases">
        <authorList>
            <person name="Varghese N."/>
        </authorList>
    </citation>
    <scope>NUCLEOTIDE SEQUENCE [LARGE SCALE GENOMIC DNA]</scope>
    <source>
        <strain evidence="2">DSM 17901</strain>
    </source>
</reference>
<dbReference type="EMBL" id="CYHA01000001">
    <property type="protein sequence ID" value="CUA81496.1"/>
    <property type="molecule type" value="Genomic_DNA"/>
</dbReference>
<evidence type="ECO:0000313" key="2">
    <source>
        <dbReference type="Proteomes" id="UP000243535"/>
    </source>
</evidence>
<dbReference type="RefSeq" id="WP_235445311.1">
    <property type="nucleotide sequence ID" value="NZ_CYHA01000001.1"/>
</dbReference>
<evidence type="ECO:0008006" key="3">
    <source>
        <dbReference type="Google" id="ProtNLM"/>
    </source>
</evidence>
<dbReference type="Proteomes" id="UP000243535">
    <property type="component" value="Unassembled WGS sequence"/>
</dbReference>
<name>A0A0K6GSJ0_9NEIS</name>
<dbReference type="AlphaFoldDB" id="A0A0K6GSJ0"/>
<dbReference type="STRING" id="375574.GCA_001418035_00138"/>
<organism evidence="1 2">
    <name type="scientific">Gulbenkiania indica</name>
    <dbReference type="NCBI Taxonomy" id="375574"/>
    <lineage>
        <taxon>Bacteria</taxon>
        <taxon>Pseudomonadati</taxon>
        <taxon>Pseudomonadota</taxon>
        <taxon>Betaproteobacteria</taxon>
        <taxon>Neisseriales</taxon>
        <taxon>Chromobacteriaceae</taxon>
        <taxon>Gulbenkiania</taxon>
    </lineage>
</organism>
<sequence>MLPQLETVSFDGELPLMIGPAANGPTPPRLVRETRLALRVLAAPTELHEDSDPLLIRLEAKIDLALELTLVGYHRDEAHPTPCRVGLHQLAWLADTVFQPGDTHLFTLAPHTESALTLHLTGHIVACQPAGERFAVLADIRHAFDEHTLLMWEKWVFRRHRQAIHQR</sequence>
<proteinExistence type="predicted"/>
<evidence type="ECO:0000313" key="1">
    <source>
        <dbReference type="EMBL" id="CUA81496.1"/>
    </source>
</evidence>
<accession>A0A0K6GSJ0</accession>
<protein>
    <recommendedName>
        <fullName evidence="3">Cyclic di-GMP receptor atypical PilZ domain-containing protein</fullName>
    </recommendedName>
</protein>
<gene>
    <name evidence="1" type="ORF">Ga0061063_0338</name>
</gene>